<dbReference type="AlphaFoldDB" id="A0A921HPY9"/>
<dbReference type="GO" id="GO:0016791">
    <property type="term" value="F:phosphatase activity"/>
    <property type="evidence" value="ECO:0007669"/>
    <property type="project" value="TreeGrafter"/>
</dbReference>
<dbReference type="Gene3D" id="3.40.50.1000">
    <property type="entry name" value="HAD superfamily/HAD-like"/>
    <property type="match status" value="1"/>
</dbReference>
<evidence type="ECO:0000313" key="2">
    <source>
        <dbReference type="Proteomes" id="UP000780768"/>
    </source>
</evidence>
<comment type="caution">
    <text evidence="1">The sequence shown here is derived from an EMBL/GenBank/DDBJ whole genome shotgun (WGS) entry which is preliminary data.</text>
</comment>
<reference evidence="1" key="1">
    <citation type="journal article" date="2021" name="PeerJ">
        <title>Extensive microbial diversity within the chicken gut microbiome revealed by metagenomics and culture.</title>
        <authorList>
            <person name="Gilroy R."/>
            <person name="Ravi A."/>
            <person name="Getino M."/>
            <person name="Pursley I."/>
            <person name="Horton D.L."/>
            <person name="Alikhan N.F."/>
            <person name="Baker D."/>
            <person name="Gharbi K."/>
            <person name="Hall N."/>
            <person name="Watson M."/>
            <person name="Adriaenssens E.M."/>
            <person name="Foster-Nyarko E."/>
            <person name="Jarju S."/>
            <person name="Secka A."/>
            <person name="Antonio M."/>
            <person name="Oren A."/>
            <person name="Chaudhuri R.R."/>
            <person name="La Ragione R."/>
            <person name="Hildebrand F."/>
            <person name="Pallen M.J."/>
        </authorList>
    </citation>
    <scope>NUCLEOTIDE SEQUENCE</scope>
    <source>
        <strain evidence="1">7318</strain>
    </source>
</reference>
<dbReference type="PANTHER" id="PTHR10000">
    <property type="entry name" value="PHOSPHOSERINE PHOSPHATASE"/>
    <property type="match status" value="1"/>
</dbReference>
<keyword evidence="1" id="KW-0378">Hydrolase</keyword>
<dbReference type="PANTHER" id="PTHR10000:SF25">
    <property type="entry name" value="PHOSPHATASE YKRA-RELATED"/>
    <property type="match status" value="1"/>
</dbReference>
<dbReference type="InterPro" id="IPR023214">
    <property type="entry name" value="HAD_sf"/>
</dbReference>
<reference evidence="1" key="2">
    <citation type="submission" date="2021-09" db="EMBL/GenBank/DDBJ databases">
        <authorList>
            <person name="Gilroy R."/>
        </authorList>
    </citation>
    <scope>NUCLEOTIDE SEQUENCE</scope>
    <source>
        <strain evidence="1">7318</strain>
    </source>
</reference>
<gene>
    <name evidence="1" type="ORF">K8V65_09035</name>
</gene>
<proteinExistence type="predicted"/>
<dbReference type="SUPFAM" id="SSF56784">
    <property type="entry name" value="HAD-like"/>
    <property type="match status" value="1"/>
</dbReference>
<accession>A0A921HPY9</accession>
<feature type="non-terminal residue" evidence="1">
    <location>
        <position position="250"/>
    </location>
</feature>
<dbReference type="Pfam" id="PF08282">
    <property type="entry name" value="Hydrolase_3"/>
    <property type="match status" value="1"/>
</dbReference>
<dbReference type="InterPro" id="IPR036412">
    <property type="entry name" value="HAD-like_sf"/>
</dbReference>
<sequence>MNLSRKYFFFDIDGTLTDEATKKIVPSALAALQKLQQAGHFVAIATGRAHYKARTFMDEVGLHNMVCCGGGALVVNDKLVHNKPFDLETAKALIKQADELGYGVFLMLDDSIDVYAKNDKFREQVGPRQEPTNYIIDPNLDYDKLTKVMKIYVSISAEEEYKLTLRDTLGHLRYVKDYLMFQYDEKHQGILDMLDVVHGDKKDVVVFGDDYNDLVMFDKEWTSIAMGNACDALKAKADFVTKKNVEDGIY</sequence>
<evidence type="ECO:0000313" key="1">
    <source>
        <dbReference type="EMBL" id="HJF85791.1"/>
    </source>
</evidence>
<protein>
    <submittedName>
        <fullName evidence="1">Cof-type HAD-IIB family hydrolase</fullName>
    </submittedName>
</protein>
<dbReference type="NCBIfam" id="TIGR01484">
    <property type="entry name" value="HAD-SF-IIB"/>
    <property type="match status" value="1"/>
</dbReference>
<dbReference type="GO" id="GO:0000287">
    <property type="term" value="F:magnesium ion binding"/>
    <property type="evidence" value="ECO:0007669"/>
    <property type="project" value="TreeGrafter"/>
</dbReference>
<dbReference type="GO" id="GO:0005829">
    <property type="term" value="C:cytosol"/>
    <property type="evidence" value="ECO:0007669"/>
    <property type="project" value="TreeGrafter"/>
</dbReference>
<dbReference type="InterPro" id="IPR006379">
    <property type="entry name" value="HAD-SF_hydro_IIB"/>
</dbReference>
<dbReference type="Gene3D" id="3.30.1240.10">
    <property type="match status" value="1"/>
</dbReference>
<dbReference type="EMBL" id="DYVR01000254">
    <property type="protein sequence ID" value="HJF85791.1"/>
    <property type="molecule type" value="Genomic_DNA"/>
</dbReference>
<dbReference type="Proteomes" id="UP000780768">
    <property type="component" value="Unassembled WGS sequence"/>
</dbReference>
<organism evidence="1 2">
    <name type="scientific">Megamonas hypermegale</name>
    <dbReference type="NCBI Taxonomy" id="158847"/>
    <lineage>
        <taxon>Bacteria</taxon>
        <taxon>Bacillati</taxon>
        <taxon>Bacillota</taxon>
        <taxon>Negativicutes</taxon>
        <taxon>Selenomonadales</taxon>
        <taxon>Selenomonadaceae</taxon>
        <taxon>Megamonas</taxon>
    </lineage>
</organism>
<name>A0A921HPY9_9FIRM</name>